<accession>A0AAD7M9S9</accession>
<organism evidence="2 3">
    <name type="scientific">Mycena metata</name>
    <dbReference type="NCBI Taxonomy" id="1033252"/>
    <lineage>
        <taxon>Eukaryota</taxon>
        <taxon>Fungi</taxon>
        <taxon>Dikarya</taxon>
        <taxon>Basidiomycota</taxon>
        <taxon>Agaricomycotina</taxon>
        <taxon>Agaricomycetes</taxon>
        <taxon>Agaricomycetidae</taxon>
        <taxon>Agaricales</taxon>
        <taxon>Marasmiineae</taxon>
        <taxon>Mycenaceae</taxon>
        <taxon>Mycena</taxon>
    </lineage>
</organism>
<name>A0AAD7M9S9_9AGAR</name>
<proteinExistence type="predicted"/>
<protein>
    <submittedName>
        <fullName evidence="2">Uncharacterized protein</fullName>
    </submittedName>
</protein>
<dbReference type="AlphaFoldDB" id="A0AAD7M9S9"/>
<evidence type="ECO:0000256" key="1">
    <source>
        <dbReference type="SAM" id="MobiDB-lite"/>
    </source>
</evidence>
<evidence type="ECO:0000313" key="2">
    <source>
        <dbReference type="EMBL" id="KAJ7707226.1"/>
    </source>
</evidence>
<comment type="caution">
    <text evidence="2">The sequence shown here is derived from an EMBL/GenBank/DDBJ whole genome shotgun (WGS) entry which is preliminary data.</text>
</comment>
<gene>
    <name evidence="2" type="ORF">B0H16DRAFT_1824336</name>
</gene>
<evidence type="ECO:0000313" key="3">
    <source>
        <dbReference type="Proteomes" id="UP001215598"/>
    </source>
</evidence>
<sequence length="392" mass="43454">MPTKRVFEDECQSRYRSHESTTTVAMPIICFSCDGRLIWMLELTLSPATQCDPCKRTDYWANHRRTPRPAAHPRKLDTQSAVGSYHLIHALFTPIPHPAIIFLSAQKSRGTWLSLDVSLVVLSFTVELQHTEPQPEATWRSNGTALRPLYDERAPWRGADATGDCGRSVTKRRTQTKIGTPREDGRSPLHWRKAWMRVLNSALVPARGGAEGRRRVLRLDASSAESDSTIRKRGGPPQWASWKSTQAWSFACAGDIGRGVGSLNTRKRRSSRHAANAIAAGSSAAIFSTRYMSLPLSFLFFSSYGNAEAACLCFGEDPGLHDPPVLFSAFPPRAASPFTRDSEPRVLGYDVILLLGYHCPPLCSSRPSLPLRLPLIPIPPSFIFSSSTLARR</sequence>
<dbReference type="Proteomes" id="UP001215598">
    <property type="component" value="Unassembled WGS sequence"/>
</dbReference>
<keyword evidence="3" id="KW-1185">Reference proteome</keyword>
<reference evidence="2" key="1">
    <citation type="submission" date="2023-03" db="EMBL/GenBank/DDBJ databases">
        <title>Massive genome expansion in bonnet fungi (Mycena s.s.) driven by repeated elements and novel gene families across ecological guilds.</title>
        <authorList>
            <consortium name="Lawrence Berkeley National Laboratory"/>
            <person name="Harder C.B."/>
            <person name="Miyauchi S."/>
            <person name="Viragh M."/>
            <person name="Kuo A."/>
            <person name="Thoen E."/>
            <person name="Andreopoulos B."/>
            <person name="Lu D."/>
            <person name="Skrede I."/>
            <person name="Drula E."/>
            <person name="Henrissat B."/>
            <person name="Morin E."/>
            <person name="Kohler A."/>
            <person name="Barry K."/>
            <person name="LaButti K."/>
            <person name="Morin E."/>
            <person name="Salamov A."/>
            <person name="Lipzen A."/>
            <person name="Mereny Z."/>
            <person name="Hegedus B."/>
            <person name="Baldrian P."/>
            <person name="Stursova M."/>
            <person name="Weitz H."/>
            <person name="Taylor A."/>
            <person name="Grigoriev I.V."/>
            <person name="Nagy L.G."/>
            <person name="Martin F."/>
            <person name="Kauserud H."/>
        </authorList>
    </citation>
    <scope>NUCLEOTIDE SEQUENCE</scope>
    <source>
        <strain evidence="2">CBHHK182m</strain>
    </source>
</reference>
<feature type="region of interest" description="Disordered" evidence="1">
    <location>
        <begin position="160"/>
        <end position="186"/>
    </location>
</feature>
<dbReference type="EMBL" id="JARKIB010000445">
    <property type="protein sequence ID" value="KAJ7707226.1"/>
    <property type="molecule type" value="Genomic_DNA"/>
</dbReference>